<keyword evidence="2" id="KW-1185">Reference proteome</keyword>
<name>A0ACC2G161_DALPE</name>
<reference evidence="1" key="1">
    <citation type="submission" date="2021-05" db="EMBL/GenBank/DDBJ databases">
        <authorList>
            <person name="Pan Q."/>
            <person name="Jouanno E."/>
            <person name="Zahm M."/>
            <person name="Klopp C."/>
            <person name="Cabau C."/>
            <person name="Louis A."/>
            <person name="Berthelot C."/>
            <person name="Parey E."/>
            <person name="Roest Crollius H."/>
            <person name="Montfort J."/>
            <person name="Robinson-Rechavi M."/>
            <person name="Bouchez O."/>
            <person name="Lampietro C."/>
            <person name="Lopez Roques C."/>
            <person name="Donnadieu C."/>
            <person name="Postlethwait J."/>
            <person name="Bobe J."/>
            <person name="Dillon D."/>
            <person name="Chandos A."/>
            <person name="von Hippel F."/>
            <person name="Guiguen Y."/>
        </authorList>
    </citation>
    <scope>NUCLEOTIDE SEQUENCE</scope>
    <source>
        <strain evidence="1">YG-Jan2019</strain>
    </source>
</reference>
<evidence type="ECO:0000313" key="2">
    <source>
        <dbReference type="Proteomes" id="UP001157502"/>
    </source>
</evidence>
<dbReference type="Proteomes" id="UP001157502">
    <property type="component" value="Chromosome 19"/>
</dbReference>
<proteinExistence type="predicted"/>
<sequence length="1085" mass="121999">MFKRLQAVFSPLPLCSIGNIQRSDTMHSSPGHGGLLFLGVCLLSSLLLFTTPSCHGGKILVYPIDGSHWVNMKVLIEGLHARGHTITVVRISNSWYVSEKSPLYTSITIQASEDIDNFFVDFLAKQIQAQRDGASALTFLKLTMEYFTMIEKAHIMSNELMERMFNDNELMKSVQEGKYDLFLTDPAIGAGLLLAHHLKLPVVLNVRWITSGEGHFAIAPSPLSYIPSPGSGFTDKMTFVQRVQNVLFYSCEPAQPLPTELEDFVQSAGEHGVVVMSLGTLVHALPADITDQIASVFAKLPQKVIWRHVGERPSTLGNNTLLVNWMPQKDLLGHPQTRAFVAHGGTNGVQEAIYHGTPVLGIPLFFDQYDNLLRLQEKGAAKILELVNINEQSFQQALNQVLTQTSYRENMQRLSDLHRDQPIKPIDSALFWLEFVMRHRGASHLRTTSYRLPWYSYHSLDVFLFLLAAGGGVLLCTGLLVRLCWRTCRKNKNKTLLTGKHLPLIRHHAFQPGTRRPFVFGHWVNMKVLIEGLHARGHTITVVRSSNSWYVAEKSPLYTSITIQASKDNDNKIDLIDFLAKQIQAQRDGASALTFLKLTMGFFTMIGKAHIKSNELMECMFNDNELMKSVQEAEYDLFLTDPAIGTGLLLAHHLKLPVVLNVRWITSGEGHFAIAPSPLSYIPSPGSGFTDKMTFVQRVQNVLFYSVIMFQQRFLLGPSYNAFCIKYFKKECDIISLIQEADLWLMRSDFVFDFPRPTMPNVVYVGGFQCEPAQPLPTELEDFVQSAGEHGVVVMSLGTLVHALPADITDQIASVFAKLPQKVIWRHVGERPSTLGNNTLLVNWMPQKDLLGHPQTRAFVAHGGTNGVQEAIYHGIPVLGLPLVFDQYDNLLRLQEKGAAKILELVNINEQSFQQALNQVLTQTSYRENMQRLSDLHRDQPIKPIDSALFWLEFVMRHRGASHLRTTSYRLPWYSYHSLDVFLFLLAAGGGVLLCTGLLVRLCWRTCRKNKNKPSLSSSKKATPIDPTDWKTPPTDKTPCIPARDTEAFCFWVFVCCPHYCSLRHHPAMEERSSSTQSMEATGST</sequence>
<gene>
    <name evidence="1" type="ORF">DPEC_G00229440</name>
</gene>
<organism evidence="1 2">
    <name type="scientific">Dallia pectoralis</name>
    <name type="common">Alaska blackfish</name>
    <dbReference type="NCBI Taxonomy" id="75939"/>
    <lineage>
        <taxon>Eukaryota</taxon>
        <taxon>Metazoa</taxon>
        <taxon>Chordata</taxon>
        <taxon>Craniata</taxon>
        <taxon>Vertebrata</taxon>
        <taxon>Euteleostomi</taxon>
        <taxon>Actinopterygii</taxon>
        <taxon>Neopterygii</taxon>
        <taxon>Teleostei</taxon>
        <taxon>Protacanthopterygii</taxon>
        <taxon>Esociformes</taxon>
        <taxon>Umbridae</taxon>
        <taxon>Dallia</taxon>
    </lineage>
</organism>
<evidence type="ECO:0000313" key="1">
    <source>
        <dbReference type="EMBL" id="KAJ7997479.1"/>
    </source>
</evidence>
<comment type="caution">
    <text evidence="1">The sequence shown here is derived from an EMBL/GenBank/DDBJ whole genome shotgun (WGS) entry which is preliminary data.</text>
</comment>
<accession>A0ACC2G161</accession>
<dbReference type="EMBL" id="CM055746">
    <property type="protein sequence ID" value="KAJ7997479.1"/>
    <property type="molecule type" value="Genomic_DNA"/>
</dbReference>
<protein>
    <submittedName>
        <fullName evidence="1">Uncharacterized protein</fullName>
    </submittedName>
</protein>